<accession>F6EEG3</accession>
<evidence type="ECO:0000256" key="4">
    <source>
        <dbReference type="ARBA" id="ARBA00023098"/>
    </source>
</evidence>
<dbReference type="NCBIfam" id="NF005559">
    <property type="entry name" value="PRK07231.1"/>
    <property type="match status" value="1"/>
</dbReference>
<dbReference type="PRINTS" id="PR00080">
    <property type="entry name" value="SDRFAMILY"/>
</dbReference>
<dbReference type="OrthoDB" id="7064009at2"/>
<keyword evidence="7" id="KW-1185">Reference proteome</keyword>
<dbReference type="PROSITE" id="PS00061">
    <property type="entry name" value="ADH_SHORT"/>
    <property type="match status" value="1"/>
</dbReference>
<keyword evidence="5" id="KW-0753">Steroid metabolism</keyword>
<keyword evidence="3" id="KW-0520">NAD</keyword>
<dbReference type="KEGG" id="asd:AS9A_0155"/>
<dbReference type="HOGENOM" id="CLU_010194_1_0_11"/>
<dbReference type="AlphaFoldDB" id="F6EEG3"/>
<proteinExistence type="inferred from homology"/>
<name>F6EEG3_HOYSD</name>
<dbReference type="PANTHER" id="PTHR43180">
    <property type="entry name" value="3-OXOACYL-(ACYL-CARRIER-PROTEIN) REDUCTASE (AFU_ORTHOLOGUE AFUA_6G11210)"/>
    <property type="match status" value="1"/>
</dbReference>
<evidence type="ECO:0000313" key="7">
    <source>
        <dbReference type="Proteomes" id="UP000009235"/>
    </source>
</evidence>
<organism evidence="6 7">
    <name type="scientific">Hoyosella subflava (strain DSM 45089 / JCM 17490 / NBRC 109087 / DQS3-9A1)</name>
    <name type="common">Amycolicicoccus subflavus</name>
    <dbReference type="NCBI Taxonomy" id="443218"/>
    <lineage>
        <taxon>Bacteria</taxon>
        <taxon>Bacillati</taxon>
        <taxon>Actinomycetota</taxon>
        <taxon>Actinomycetes</taxon>
        <taxon>Mycobacteriales</taxon>
        <taxon>Hoyosellaceae</taxon>
        <taxon>Hoyosella</taxon>
    </lineage>
</organism>
<dbReference type="InterPro" id="IPR020904">
    <property type="entry name" value="Sc_DH/Rdtase_CS"/>
</dbReference>
<evidence type="ECO:0000256" key="2">
    <source>
        <dbReference type="ARBA" id="ARBA00023002"/>
    </source>
</evidence>
<gene>
    <name evidence="6" type="ordered locus">AS9A_0155</name>
</gene>
<comment type="similarity">
    <text evidence="1">Belongs to the short-chain dehydrogenases/reductases (SDR) family.</text>
</comment>
<dbReference type="Gene3D" id="3.40.50.720">
    <property type="entry name" value="NAD(P)-binding Rossmann-like Domain"/>
    <property type="match status" value="1"/>
</dbReference>
<dbReference type="FunFam" id="3.40.50.720:FF:000084">
    <property type="entry name" value="Short-chain dehydrogenase reductase"/>
    <property type="match status" value="1"/>
</dbReference>
<dbReference type="PRINTS" id="PR00081">
    <property type="entry name" value="GDHRDH"/>
</dbReference>
<dbReference type="RefSeq" id="WP_013804967.1">
    <property type="nucleotide sequence ID" value="NC_015564.1"/>
</dbReference>
<dbReference type="CDD" id="cd05233">
    <property type="entry name" value="SDR_c"/>
    <property type="match status" value="1"/>
</dbReference>
<protein>
    <submittedName>
        <fullName evidence="6">LinC-like SDR-family protein</fullName>
    </submittedName>
</protein>
<dbReference type="GO" id="GO:0008202">
    <property type="term" value="P:steroid metabolic process"/>
    <property type="evidence" value="ECO:0007669"/>
    <property type="project" value="UniProtKB-KW"/>
</dbReference>
<dbReference type="Pfam" id="PF13561">
    <property type="entry name" value="adh_short_C2"/>
    <property type="match status" value="1"/>
</dbReference>
<evidence type="ECO:0000256" key="1">
    <source>
        <dbReference type="ARBA" id="ARBA00006484"/>
    </source>
</evidence>
<reference evidence="6 7" key="1">
    <citation type="journal article" date="2011" name="J. Bacteriol.">
        <title>Complete genome sequence of Amycolicicoccus subflavus DQS3-9A1T, an actinomycete isolated from crude oil-polluted soil.</title>
        <authorList>
            <person name="Cai M."/>
            <person name="Chen W.M."/>
            <person name="Nie Y."/>
            <person name="Chi C.Q."/>
            <person name="Wang Y.N."/>
            <person name="Tang Y.Q."/>
            <person name="Li G.Y."/>
            <person name="Wu X.L."/>
        </authorList>
    </citation>
    <scope>NUCLEOTIDE SEQUENCE [LARGE SCALE GENOMIC DNA]</scope>
    <source>
        <strain evidence="7">DSM 45089 / DQS3-9A1</strain>
    </source>
</reference>
<dbReference type="eggNOG" id="COG1028">
    <property type="taxonomic scope" value="Bacteria"/>
</dbReference>
<dbReference type="InterPro" id="IPR002347">
    <property type="entry name" value="SDR_fam"/>
</dbReference>
<dbReference type="GO" id="GO:0016491">
    <property type="term" value="F:oxidoreductase activity"/>
    <property type="evidence" value="ECO:0007669"/>
    <property type="project" value="UniProtKB-KW"/>
</dbReference>
<evidence type="ECO:0000256" key="5">
    <source>
        <dbReference type="ARBA" id="ARBA00023221"/>
    </source>
</evidence>
<evidence type="ECO:0000256" key="3">
    <source>
        <dbReference type="ARBA" id="ARBA00023027"/>
    </source>
</evidence>
<dbReference type="EMBL" id="CP002786">
    <property type="protein sequence ID" value="AEF38615.1"/>
    <property type="molecule type" value="Genomic_DNA"/>
</dbReference>
<dbReference type="SUPFAM" id="SSF51735">
    <property type="entry name" value="NAD(P)-binding Rossmann-fold domains"/>
    <property type="match status" value="1"/>
</dbReference>
<sequence>MKELADKSIIVTGAGSGIGEAAAVLAAERGAQVTLADIDDDAGQSVLDRIHRDGGTAQFVHVDISITEHVQNMVAAATSAYGKLDGAFNNAGLPAWGQRPGNTSTPFADLTPEMLQGTLDVNVVGTFLCIKHQIEAMLRTGGGSIVNTSSDAGILAIASAGDYVTSKHAVIGLTKSAALDYATQGIRVNALLPGITLTPMMAKSFDKNPELRSWADKMQPIGRVAQPAEVAEAALWLLSDRASFVTGSSLVVDGGFSMV</sequence>
<keyword evidence="2" id="KW-0560">Oxidoreductase</keyword>
<dbReference type="InterPro" id="IPR036291">
    <property type="entry name" value="NAD(P)-bd_dom_sf"/>
</dbReference>
<dbReference type="Proteomes" id="UP000009235">
    <property type="component" value="Chromosome"/>
</dbReference>
<evidence type="ECO:0000313" key="6">
    <source>
        <dbReference type="EMBL" id="AEF38615.1"/>
    </source>
</evidence>
<dbReference type="STRING" id="443218.AS9A_0155"/>
<keyword evidence="4" id="KW-0443">Lipid metabolism</keyword>
<dbReference type="PANTHER" id="PTHR43180:SF28">
    <property type="entry name" value="NAD(P)-BINDING ROSSMANN-FOLD SUPERFAMILY PROTEIN"/>
    <property type="match status" value="1"/>
</dbReference>